<proteinExistence type="predicted"/>
<sequence>MAAAVSRTDRRRRALQDSSAAASTSAPGEGQPASEQRSAASYDRPDQSLGFLAAQSLVPQNAWLLAACSTAGVAAAIGGVALLDRFAGSPVVSGIAALNLGSAQAATAWLESVLLLAAGGFALLVYRMRRRRTDDFRGCYRWWLAAVIGLPIAALCVGVGLHGDAARLAGARLGWTAETSRAVSLVAPLAAVLLPLALRLGWQMRSAPLAMTQLIGASAAYAVGLSAAFGFLPAAWSSVSLHAAPLVGAVLLIGCLAAFARRMVLEASGSVAQRAPRKPKQAAAKPEPSAKPAIKIAASTEPAEAAPVKPAPPQPTKKQPAASDESSKWVSGAEDGYRDDYEDGAENQGRLSKAERKRLRRAQADKRAA</sequence>
<keyword evidence="2" id="KW-1133">Transmembrane helix</keyword>
<evidence type="ECO:0000313" key="3">
    <source>
        <dbReference type="EMBL" id="QDU88273.1"/>
    </source>
</evidence>
<feature type="compositionally biased region" description="Low complexity" evidence="1">
    <location>
        <begin position="281"/>
        <end position="308"/>
    </location>
</feature>
<name>A0A518DA02_9BACT</name>
<evidence type="ECO:0000256" key="1">
    <source>
        <dbReference type="SAM" id="MobiDB-lite"/>
    </source>
</evidence>
<gene>
    <name evidence="3" type="ORF">Pla175_16470</name>
</gene>
<organism evidence="3 4">
    <name type="scientific">Pirellulimonas nuda</name>
    <dbReference type="NCBI Taxonomy" id="2528009"/>
    <lineage>
        <taxon>Bacteria</taxon>
        <taxon>Pseudomonadati</taxon>
        <taxon>Planctomycetota</taxon>
        <taxon>Planctomycetia</taxon>
        <taxon>Pirellulales</taxon>
        <taxon>Lacipirellulaceae</taxon>
        <taxon>Pirellulimonas</taxon>
    </lineage>
</organism>
<keyword evidence="2" id="KW-0812">Transmembrane</keyword>
<feature type="transmembrane region" description="Helical" evidence="2">
    <location>
        <begin position="214"/>
        <end position="236"/>
    </location>
</feature>
<feature type="region of interest" description="Disordered" evidence="1">
    <location>
        <begin position="270"/>
        <end position="369"/>
    </location>
</feature>
<feature type="transmembrane region" description="Helical" evidence="2">
    <location>
        <begin position="182"/>
        <end position="202"/>
    </location>
</feature>
<feature type="compositionally biased region" description="Polar residues" evidence="1">
    <location>
        <begin position="16"/>
        <end position="26"/>
    </location>
</feature>
<protein>
    <submittedName>
        <fullName evidence="3">Uncharacterized protein</fullName>
    </submittedName>
</protein>
<dbReference type="AlphaFoldDB" id="A0A518DA02"/>
<feature type="transmembrane region" description="Helical" evidence="2">
    <location>
        <begin position="242"/>
        <end position="260"/>
    </location>
</feature>
<feature type="transmembrane region" description="Helical" evidence="2">
    <location>
        <begin position="62"/>
        <end position="83"/>
    </location>
</feature>
<feature type="transmembrane region" description="Helical" evidence="2">
    <location>
        <begin position="103"/>
        <end position="126"/>
    </location>
</feature>
<dbReference type="Proteomes" id="UP000317429">
    <property type="component" value="Chromosome"/>
</dbReference>
<accession>A0A518DA02</accession>
<keyword evidence="4" id="KW-1185">Reference proteome</keyword>
<feature type="transmembrane region" description="Helical" evidence="2">
    <location>
        <begin position="138"/>
        <end position="162"/>
    </location>
</feature>
<feature type="region of interest" description="Disordered" evidence="1">
    <location>
        <begin position="1"/>
        <end position="40"/>
    </location>
</feature>
<evidence type="ECO:0000313" key="4">
    <source>
        <dbReference type="Proteomes" id="UP000317429"/>
    </source>
</evidence>
<dbReference type="KEGG" id="pnd:Pla175_16470"/>
<keyword evidence="2" id="KW-0472">Membrane</keyword>
<dbReference type="RefSeq" id="WP_197527343.1">
    <property type="nucleotide sequence ID" value="NZ_CP036291.1"/>
</dbReference>
<dbReference type="EMBL" id="CP036291">
    <property type="protein sequence ID" value="QDU88273.1"/>
    <property type="molecule type" value="Genomic_DNA"/>
</dbReference>
<evidence type="ECO:0000256" key="2">
    <source>
        <dbReference type="SAM" id="Phobius"/>
    </source>
</evidence>
<reference evidence="3 4" key="1">
    <citation type="submission" date="2019-02" db="EMBL/GenBank/DDBJ databases">
        <title>Deep-cultivation of Planctomycetes and their phenomic and genomic characterization uncovers novel biology.</title>
        <authorList>
            <person name="Wiegand S."/>
            <person name="Jogler M."/>
            <person name="Boedeker C."/>
            <person name="Pinto D."/>
            <person name="Vollmers J."/>
            <person name="Rivas-Marin E."/>
            <person name="Kohn T."/>
            <person name="Peeters S.H."/>
            <person name="Heuer A."/>
            <person name="Rast P."/>
            <person name="Oberbeckmann S."/>
            <person name="Bunk B."/>
            <person name="Jeske O."/>
            <person name="Meyerdierks A."/>
            <person name="Storesund J.E."/>
            <person name="Kallscheuer N."/>
            <person name="Luecker S."/>
            <person name="Lage O.M."/>
            <person name="Pohl T."/>
            <person name="Merkel B.J."/>
            <person name="Hornburger P."/>
            <person name="Mueller R.-W."/>
            <person name="Bruemmer F."/>
            <person name="Labrenz M."/>
            <person name="Spormann A.M."/>
            <person name="Op den Camp H."/>
            <person name="Overmann J."/>
            <person name="Amann R."/>
            <person name="Jetten M.S.M."/>
            <person name="Mascher T."/>
            <person name="Medema M.H."/>
            <person name="Devos D.P."/>
            <person name="Kaster A.-K."/>
            <person name="Ovreas L."/>
            <person name="Rohde M."/>
            <person name="Galperin M.Y."/>
            <person name="Jogler C."/>
        </authorList>
    </citation>
    <scope>NUCLEOTIDE SEQUENCE [LARGE SCALE GENOMIC DNA]</scope>
    <source>
        <strain evidence="3 4">Pla175</strain>
    </source>
</reference>